<evidence type="ECO:0000313" key="3">
    <source>
        <dbReference type="Proteomes" id="UP001550739"/>
    </source>
</evidence>
<accession>A0ABV2ZQ53</accession>
<dbReference type="Pfam" id="PF03476">
    <property type="entry name" value="MOSC_N"/>
    <property type="match status" value="1"/>
</dbReference>
<dbReference type="RefSeq" id="WP_361706184.1">
    <property type="nucleotide sequence ID" value="NZ_JBEZVE010000017.1"/>
</dbReference>
<protein>
    <submittedName>
        <fullName evidence="2">MOSC N-terminal beta barrel domain-containing protein</fullName>
    </submittedName>
</protein>
<dbReference type="InterPro" id="IPR005302">
    <property type="entry name" value="MoCF_Sase_C"/>
</dbReference>
<gene>
    <name evidence="2" type="ORF">AB0E89_29895</name>
</gene>
<evidence type="ECO:0000313" key="2">
    <source>
        <dbReference type="EMBL" id="MEU3784704.1"/>
    </source>
</evidence>
<organism evidence="2 3">
    <name type="scientific">Streptomyces sp. 900129855</name>
    <dbReference type="NCBI Taxonomy" id="3155129"/>
    <lineage>
        <taxon>Bacteria</taxon>
        <taxon>Bacillati</taxon>
        <taxon>Actinomycetota</taxon>
        <taxon>Actinomycetes</taxon>
        <taxon>Kitasatosporales</taxon>
        <taxon>Streptomycetaceae</taxon>
        <taxon>Streptomyces</taxon>
    </lineage>
</organism>
<dbReference type="Proteomes" id="UP001550739">
    <property type="component" value="Unassembled WGS sequence"/>
</dbReference>
<evidence type="ECO:0000259" key="1">
    <source>
        <dbReference type="PROSITE" id="PS51340"/>
    </source>
</evidence>
<reference evidence="2 3" key="1">
    <citation type="submission" date="2024-06" db="EMBL/GenBank/DDBJ databases">
        <title>The Natural Products Discovery Center: Release of the First 8490 Sequenced Strains for Exploring Actinobacteria Biosynthetic Diversity.</title>
        <authorList>
            <person name="Kalkreuter E."/>
            <person name="Kautsar S.A."/>
            <person name="Yang D."/>
            <person name="Bader C.D."/>
            <person name="Teijaro C.N."/>
            <person name="Fluegel L."/>
            <person name="Davis C.M."/>
            <person name="Simpson J.R."/>
            <person name="Lauterbach L."/>
            <person name="Steele A.D."/>
            <person name="Gui C."/>
            <person name="Meng S."/>
            <person name="Li G."/>
            <person name="Viehrig K."/>
            <person name="Ye F."/>
            <person name="Su P."/>
            <person name="Kiefer A.F."/>
            <person name="Nichols A."/>
            <person name="Cepeda A.J."/>
            <person name="Yan W."/>
            <person name="Fan B."/>
            <person name="Jiang Y."/>
            <person name="Adhikari A."/>
            <person name="Zheng C.-J."/>
            <person name="Schuster L."/>
            <person name="Cowan T.M."/>
            <person name="Smanski M.J."/>
            <person name="Chevrette M.G."/>
            <person name="De Carvalho L.P.S."/>
            <person name="Shen B."/>
        </authorList>
    </citation>
    <scope>NUCLEOTIDE SEQUENCE [LARGE SCALE GENOMIC DNA]</scope>
    <source>
        <strain evidence="2 3">NPDC033843</strain>
    </source>
</reference>
<keyword evidence="3" id="KW-1185">Reference proteome</keyword>
<sequence>MEARLVGITYYPVKGCAGTALTAATLTRNGLPHDRTYAIADANGDLRWQWGDPQLALITPELTETGELTLKAPGIPPVKAAAEDSEEGGEVDAWLTDVLGAPSALVRSPAGNSNRLHVVSLSSLDALNRRITERGAASVPMSRFRPNLVVDGWPTPHTENSATSLSIAATELTFTENTIRCAVTMIDQTTARRAGPEPLRTLADYRRAADGGVVFGAYFEVRREGKVSVGDEVLLGKPHGESSRERMQCRPK</sequence>
<proteinExistence type="predicted"/>
<comment type="caution">
    <text evidence="2">The sequence shown here is derived from an EMBL/GenBank/DDBJ whole genome shotgun (WGS) entry which is preliminary data.</text>
</comment>
<dbReference type="InterPro" id="IPR011037">
    <property type="entry name" value="Pyrv_Knase-like_insert_dom_sf"/>
</dbReference>
<dbReference type="PROSITE" id="PS51340">
    <property type="entry name" value="MOSC"/>
    <property type="match status" value="1"/>
</dbReference>
<dbReference type="Pfam" id="PF03473">
    <property type="entry name" value="MOSC"/>
    <property type="match status" value="1"/>
</dbReference>
<name>A0ABV2ZQ53_9ACTN</name>
<dbReference type="EMBL" id="JBEZVE010000017">
    <property type="protein sequence ID" value="MEU3784704.1"/>
    <property type="molecule type" value="Genomic_DNA"/>
</dbReference>
<dbReference type="SUPFAM" id="SSF50800">
    <property type="entry name" value="PK beta-barrel domain-like"/>
    <property type="match status" value="1"/>
</dbReference>
<feature type="domain" description="MOSC" evidence="1">
    <location>
        <begin position="75"/>
        <end position="236"/>
    </location>
</feature>
<dbReference type="InterPro" id="IPR005303">
    <property type="entry name" value="MOCOS_middle"/>
</dbReference>